<dbReference type="GO" id="GO:0016020">
    <property type="term" value="C:membrane"/>
    <property type="evidence" value="ECO:0007669"/>
    <property type="project" value="UniProtKB-SubCell"/>
</dbReference>
<comment type="subcellular location">
    <subcellularLocation>
        <location evidence="1">Membrane</location>
        <topology evidence="1">Multi-pass membrane protein</topology>
    </subcellularLocation>
</comment>
<reference evidence="6" key="1">
    <citation type="submission" date="2020-04" db="EMBL/GenBank/DDBJ databases">
        <authorList>
            <person name="Alioto T."/>
            <person name="Alioto T."/>
            <person name="Gomez Garrido J."/>
        </authorList>
    </citation>
    <scope>NUCLEOTIDE SEQUENCE</scope>
    <source>
        <strain evidence="6">A484AB</strain>
    </source>
</reference>
<evidence type="ECO:0000256" key="1">
    <source>
        <dbReference type="ARBA" id="ARBA00004141"/>
    </source>
</evidence>
<feature type="transmembrane region" description="Helical" evidence="5">
    <location>
        <begin position="192"/>
        <end position="211"/>
    </location>
</feature>
<dbReference type="AlphaFoldDB" id="A0A7D9IH33"/>
<accession>A0A7D9IH33</accession>
<feature type="transmembrane region" description="Helical" evidence="5">
    <location>
        <begin position="113"/>
        <end position="138"/>
    </location>
</feature>
<dbReference type="InterPro" id="IPR001902">
    <property type="entry name" value="SLC26A/SulP_fam"/>
</dbReference>
<dbReference type="Pfam" id="PF01740">
    <property type="entry name" value="STAS"/>
    <property type="match status" value="1"/>
</dbReference>
<feature type="transmembrane region" description="Helical" evidence="5">
    <location>
        <begin position="335"/>
        <end position="354"/>
    </location>
</feature>
<dbReference type="PROSITE" id="PS50801">
    <property type="entry name" value="STAS"/>
    <property type="match status" value="1"/>
</dbReference>
<dbReference type="Gene3D" id="3.30.750.24">
    <property type="entry name" value="STAS domain"/>
    <property type="match status" value="1"/>
</dbReference>
<sequence length="602" mass="66132">CLVALNDSRNLKSKKMRCTLDWKSRFPIAKWLPNYTWHSLQCDLIAGITVGLMVIPQGLAYGVLAGLPPQYGLYNAFMGSFIYCILGSSKDITLGPTAIMSLMVATYGRENDAHYAVALSFFSGLIQLLMGLFSLGFIVRFIPIPVISGFTSSAAIIIGCGQIPGILGMSGMPKNLVPRLHKTFSNIIKTNHWDVILGIACVLLLEALRRVNRMPVLYKRDSSQSKRIMKKIVWFVSVGRNAVIVFFTTFLALTMETHGDGGHFSLTGSIKKGLPTFEVPKLSSHDGNSTITTMQILTQIEGGLIVLPMIGFLESIAIAKAFARKNKYKVDPSQELIALGLANFIGAFCSAYPVTGSFSRTAVNSISGVATPLGGVFTGGLVILALGVLTPFFQYIPQAALGAVILSSVIHMVDYKLVKKIWQTKKTDLLPFFVTFCLCLYDIATGIMCGILAALLLLIYRLVVPRIDARQQEVTVIKINGGLTYVGIEYLISKIEEVSILCDVLPEVVIIDCSNMSEIDYTVSQGFLQIVTDLQDNDIKVYFSHVQHHVKSMLLDAGVEPLLFSDDYLDEHPNLFKSCEAESVSIESPCCDHEQRFWMTSV</sequence>
<organism evidence="6 7">
    <name type="scientific">Paramuricea clavata</name>
    <name type="common">Red gorgonian</name>
    <name type="synonym">Violescent sea-whip</name>
    <dbReference type="NCBI Taxonomy" id="317549"/>
    <lineage>
        <taxon>Eukaryota</taxon>
        <taxon>Metazoa</taxon>
        <taxon>Cnidaria</taxon>
        <taxon>Anthozoa</taxon>
        <taxon>Octocorallia</taxon>
        <taxon>Malacalcyonacea</taxon>
        <taxon>Plexauridae</taxon>
        <taxon>Paramuricea</taxon>
    </lineage>
</organism>
<feature type="non-terminal residue" evidence="6">
    <location>
        <position position="1"/>
    </location>
</feature>
<evidence type="ECO:0000256" key="4">
    <source>
        <dbReference type="ARBA" id="ARBA00023136"/>
    </source>
</evidence>
<dbReference type="CDD" id="cd07042">
    <property type="entry name" value="STAS_SulP_like_sulfate_transporter"/>
    <property type="match status" value="1"/>
</dbReference>
<proteinExistence type="predicted"/>
<feature type="transmembrane region" description="Helical" evidence="5">
    <location>
        <begin position="150"/>
        <end position="172"/>
    </location>
</feature>
<name>A0A7D9IH33_PARCT</name>
<gene>
    <name evidence="6" type="ORF">PACLA_8A066127</name>
</gene>
<evidence type="ECO:0000256" key="2">
    <source>
        <dbReference type="ARBA" id="ARBA00022692"/>
    </source>
</evidence>
<feature type="transmembrane region" description="Helical" evidence="5">
    <location>
        <begin position="366"/>
        <end position="388"/>
    </location>
</feature>
<evidence type="ECO:0000313" key="6">
    <source>
        <dbReference type="EMBL" id="CAB4007465.1"/>
    </source>
</evidence>
<keyword evidence="3 5" id="KW-1133">Transmembrane helix</keyword>
<dbReference type="InterPro" id="IPR011547">
    <property type="entry name" value="SLC26A/SulP_dom"/>
</dbReference>
<dbReference type="InterPro" id="IPR036513">
    <property type="entry name" value="STAS_dom_sf"/>
</dbReference>
<dbReference type="NCBIfam" id="TIGR00815">
    <property type="entry name" value="sulP"/>
    <property type="match status" value="1"/>
</dbReference>
<dbReference type="OrthoDB" id="288203at2759"/>
<evidence type="ECO:0000313" key="7">
    <source>
        <dbReference type="Proteomes" id="UP001152795"/>
    </source>
</evidence>
<feature type="transmembrane region" description="Helical" evidence="5">
    <location>
        <begin position="44"/>
        <end position="64"/>
    </location>
</feature>
<dbReference type="InterPro" id="IPR002645">
    <property type="entry name" value="STAS_dom"/>
</dbReference>
<dbReference type="PANTHER" id="PTHR11814">
    <property type="entry name" value="SULFATE TRANSPORTER"/>
    <property type="match status" value="1"/>
</dbReference>
<dbReference type="GO" id="GO:0055085">
    <property type="term" value="P:transmembrane transport"/>
    <property type="evidence" value="ECO:0007669"/>
    <property type="project" value="InterPro"/>
</dbReference>
<feature type="transmembrane region" description="Helical" evidence="5">
    <location>
        <begin position="433"/>
        <end position="460"/>
    </location>
</feature>
<feature type="transmembrane region" description="Helical" evidence="5">
    <location>
        <begin position="232"/>
        <end position="253"/>
    </location>
</feature>
<feature type="transmembrane region" description="Helical" evidence="5">
    <location>
        <begin position="304"/>
        <end position="323"/>
    </location>
</feature>
<evidence type="ECO:0000256" key="5">
    <source>
        <dbReference type="SAM" id="Phobius"/>
    </source>
</evidence>
<evidence type="ECO:0000256" key="3">
    <source>
        <dbReference type="ARBA" id="ARBA00022989"/>
    </source>
</evidence>
<feature type="transmembrane region" description="Helical" evidence="5">
    <location>
        <begin position="71"/>
        <end position="93"/>
    </location>
</feature>
<dbReference type="SUPFAM" id="SSF52091">
    <property type="entry name" value="SpoIIaa-like"/>
    <property type="match status" value="1"/>
</dbReference>
<keyword evidence="2 5" id="KW-0812">Transmembrane</keyword>
<comment type="caution">
    <text evidence="6">The sequence shown here is derived from an EMBL/GenBank/DDBJ whole genome shotgun (WGS) entry which is preliminary data.</text>
</comment>
<protein>
    <submittedName>
        <fullName evidence="6">Sodium-independent sulfate anion transporter-like isoform X2</fullName>
    </submittedName>
</protein>
<keyword evidence="7" id="KW-1185">Reference proteome</keyword>
<dbReference type="Proteomes" id="UP001152795">
    <property type="component" value="Unassembled WGS sequence"/>
</dbReference>
<dbReference type="EMBL" id="CACRXK020005805">
    <property type="protein sequence ID" value="CAB4007465.1"/>
    <property type="molecule type" value="Genomic_DNA"/>
</dbReference>
<feature type="transmembrane region" description="Helical" evidence="5">
    <location>
        <begin position="395"/>
        <end position="413"/>
    </location>
</feature>
<dbReference type="Pfam" id="PF00916">
    <property type="entry name" value="Sulfate_transp"/>
    <property type="match status" value="1"/>
</dbReference>
<keyword evidence="4 5" id="KW-0472">Membrane</keyword>